<dbReference type="Gene3D" id="3.40.190.10">
    <property type="entry name" value="Periplasmic binding protein-like II"/>
    <property type="match status" value="2"/>
</dbReference>
<dbReference type="InterPro" id="IPR006311">
    <property type="entry name" value="TAT_signal"/>
</dbReference>
<dbReference type="RefSeq" id="WP_377045116.1">
    <property type="nucleotide sequence ID" value="NZ_JBHLUN010000009.1"/>
</dbReference>
<dbReference type="PANTHER" id="PTHR30024:SF47">
    <property type="entry name" value="TAURINE-BINDING PERIPLASMIC PROTEIN"/>
    <property type="match status" value="1"/>
</dbReference>
<evidence type="ECO:0000313" key="5">
    <source>
        <dbReference type="EMBL" id="MFC0409366.1"/>
    </source>
</evidence>
<dbReference type="SUPFAM" id="SSF53850">
    <property type="entry name" value="Periplasmic binding protein-like II"/>
    <property type="match status" value="1"/>
</dbReference>
<reference evidence="5 6" key="1">
    <citation type="submission" date="2024-09" db="EMBL/GenBank/DDBJ databases">
        <authorList>
            <person name="Sun Q."/>
            <person name="Mori K."/>
        </authorList>
    </citation>
    <scope>NUCLEOTIDE SEQUENCE [LARGE SCALE GENOMIC DNA]</scope>
    <source>
        <strain evidence="5 6">TBRC 5777</strain>
    </source>
</reference>
<proteinExistence type="inferred from homology"/>
<sequence length="335" mass="36441">MSRRRDLLLVAGAGVASLAAPRRLRAQATPARKVNIVMTQGVSGLALHELARQQGYFTEARIEPNVLLVSDGAKCVAALLSGASEICMWSGFNQVTPAIERGGAMKILAGSLSLPSLALYSAKPGVRKLSDLEGKVVGIGAPGTVLHQMMVYLMTKENVSADKVMFRNVGSNADILKAVVAGTVDAGLSDVDVFDQQEKYGIHTVEGGLLWEAIPDYTNQATYASDAAIREHRDDLVRLLAAYAKAYRYVCSPESRDAFIKARQTVTGEADTQHAISQWSWIQKTQPYAKDLILTDEQINLVQRLNIQFKTQRQVLPIEKVADMSLARDAVKMLA</sequence>
<dbReference type="Pfam" id="PF09084">
    <property type="entry name" value="NMT1"/>
    <property type="match status" value="1"/>
</dbReference>
<dbReference type="Proteomes" id="UP001589865">
    <property type="component" value="Unassembled WGS sequence"/>
</dbReference>
<comment type="subcellular location">
    <subcellularLocation>
        <location evidence="1">Periplasm</location>
    </subcellularLocation>
</comment>
<dbReference type="EMBL" id="JBHLUN010000009">
    <property type="protein sequence ID" value="MFC0409366.1"/>
    <property type="molecule type" value="Genomic_DNA"/>
</dbReference>
<dbReference type="PANTHER" id="PTHR30024">
    <property type="entry name" value="ALIPHATIC SULFONATES-BINDING PROTEIN-RELATED"/>
    <property type="match status" value="1"/>
</dbReference>
<gene>
    <name evidence="5" type="ORF">ACFFGY_14010</name>
</gene>
<protein>
    <submittedName>
        <fullName evidence="5">ABC transporter substrate-binding protein</fullName>
    </submittedName>
</protein>
<evidence type="ECO:0000256" key="3">
    <source>
        <dbReference type="ARBA" id="ARBA00022729"/>
    </source>
</evidence>
<dbReference type="PROSITE" id="PS51318">
    <property type="entry name" value="TAT"/>
    <property type="match status" value="1"/>
</dbReference>
<evidence type="ECO:0000313" key="6">
    <source>
        <dbReference type="Proteomes" id="UP001589865"/>
    </source>
</evidence>
<dbReference type="InterPro" id="IPR015168">
    <property type="entry name" value="SsuA/THI5"/>
</dbReference>
<keyword evidence="6" id="KW-1185">Reference proteome</keyword>
<keyword evidence="3" id="KW-0732">Signal</keyword>
<feature type="domain" description="SsuA/THI5-like" evidence="4">
    <location>
        <begin position="50"/>
        <end position="251"/>
    </location>
</feature>
<organism evidence="5 6">
    <name type="scientific">Roseomonas elaeocarpi</name>
    <dbReference type="NCBI Taxonomy" id="907779"/>
    <lineage>
        <taxon>Bacteria</taxon>
        <taxon>Pseudomonadati</taxon>
        <taxon>Pseudomonadota</taxon>
        <taxon>Alphaproteobacteria</taxon>
        <taxon>Acetobacterales</taxon>
        <taxon>Roseomonadaceae</taxon>
        <taxon>Roseomonas</taxon>
    </lineage>
</organism>
<evidence type="ECO:0000256" key="2">
    <source>
        <dbReference type="ARBA" id="ARBA00010742"/>
    </source>
</evidence>
<comment type="caution">
    <text evidence="5">The sequence shown here is derived from an EMBL/GenBank/DDBJ whole genome shotgun (WGS) entry which is preliminary data.</text>
</comment>
<accession>A0ABV6JYH0</accession>
<comment type="similarity">
    <text evidence="2">Belongs to the bacterial solute-binding protein SsuA/TauA family.</text>
</comment>
<name>A0ABV6JYH0_9PROT</name>
<evidence type="ECO:0000256" key="1">
    <source>
        <dbReference type="ARBA" id="ARBA00004418"/>
    </source>
</evidence>
<evidence type="ECO:0000259" key="4">
    <source>
        <dbReference type="Pfam" id="PF09084"/>
    </source>
</evidence>